<keyword evidence="4" id="KW-0732">Signal</keyword>
<dbReference type="AlphaFoldDB" id="A0A291HMT0"/>
<dbReference type="Pfam" id="PF02630">
    <property type="entry name" value="SCO1-SenC"/>
    <property type="match status" value="1"/>
</dbReference>
<dbReference type="InterPro" id="IPR036249">
    <property type="entry name" value="Thioredoxin-like_sf"/>
</dbReference>
<feature type="disulfide bond" description="Redox-active" evidence="3">
    <location>
        <begin position="58"/>
        <end position="62"/>
    </location>
</feature>
<evidence type="ECO:0000256" key="1">
    <source>
        <dbReference type="ARBA" id="ARBA00010996"/>
    </source>
</evidence>
<evidence type="ECO:0000313" key="5">
    <source>
        <dbReference type="EMBL" id="ATG73467.1"/>
    </source>
</evidence>
<feature type="chain" id="PRO_5012200384" description="SCO family protein" evidence="4">
    <location>
        <begin position="18"/>
        <end position="179"/>
    </location>
</feature>
<feature type="binding site" evidence="2">
    <location>
        <position position="58"/>
    </location>
    <ligand>
        <name>Cu cation</name>
        <dbReference type="ChEBI" id="CHEBI:23378"/>
    </ligand>
</feature>
<organism evidence="5 6">
    <name type="scientific">Zobellella denitrificans</name>
    <dbReference type="NCBI Taxonomy" id="347534"/>
    <lineage>
        <taxon>Bacteria</taxon>
        <taxon>Pseudomonadati</taxon>
        <taxon>Pseudomonadota</taxon>
        <taxon>Gammaproteobacteria</taxon>
        <taxon>Aeromonadales</taxon>
        <taxon>Aeromonadaceae</taxon>
        <taxon>Zobellella</taxon>
    </lineage>
</organism>
<name>A0A291HMT0_9GAMM</name>
<evidence type="ECO:0008006" key="7">
    <source>
        <dbReference type="Google" id="ProtNLM"/>
    </source>
</evidence>
<keyword evidence="6" id="KW-1185">Reference proteome</keyword>
<keyword evidence="2" id="KW-0479">Metal-binding</keyword>
<accession>A0A291HMT0</accession>
<evidence type="ECO:0000256" key="3">
    <source>
        <dbReference type="PIRSR" id="PIRSR603782-2"/>
    </source>
</evidence>
<feature type="signal peptide" evidence="4">
    <location>
        <begin position="1"/>
        <end position="17"/>
    </location>
</feature>
<dbReference type="EMBL" id="CP012621">
    <property type="protein sequence ID" value="ATG73467.1"/>
    <property type="molecule type" value="Genomic_DNA"/>
</dbReference>
<dbReference type="RefSeq" id="WP_096778803.1">
    <property type="nucleotide sequence ID" value="NZ_CP012621.1"/>
</dbReference>
<evidence type="ECO:0000256" key="2">
    <source>
        <dbReference type="PIRSR" id="PIRSR603782-1"/>
    </source>
</evidence>
<feature type="binding site" evidence="2">
    <location>
        <position position="62"/>
    </location>
    <ligand>
        <name>Cu cation</name>
        <dbReference type="ChEBI" id="CHEBI:23378"/>
    </ligand>
</feature>
<keyword evidence="3" id="KW-1015">Disulfide bond</keyword>
<dbReference type="Gene3D" id="3.40.30.10">
    <property type="entry name" value="Glutaredoxin"/>
    <property type="match status" value="1"/>
</dbReference>
<dbReference type="KEGG" id="zdf:AN401_05950"/>
<evidence type="ECO:0000256" key="4">
    <source>
        <dbReference type="SAM" id="SignalP"/>
    </source>
</evidence>
<protein>
    <recommendedName>
        <fullName evidence="7">SCO family protein</fullName>
    </recommendedName>
</protein>
<dbReference type="PANTHER" id="PTHR12151">
    <property type="entry name" value="ELECTRON TRANSPORT PROTIN SCO1/SENC FAMILY MEMBER"/>
    <property type="match status" value="1"/>
</dbReference>
<reference evidence="6" key="1">
    <citation type="submission" date="2015-09" db="EMBL/GenBank/DDBJ databases">
        <authorList>
            <person name="Shao Z."/>
            <person name="Wang L."/>
        </authorList>
    </citation>
    <scope>NUCLEOTIDE SEQUENCE [LARGE SCALE GENOMIC DNA]</scope>
    <source>
        <strain evidence="6">F13-1</strain>
    </source>
</reference>
<dbReference type="CDD" id="cd02968">
    <property type="entry name" value="SCO"/>
    <property type="match status" value="1"/>
</dbReference>
<dbReference type="InterPro" id="IPR003782">
    <property type="entry name" value="SCO1/SenC"/>
</dbReference>
<dbReference type="Proteomes" id="UP000217763">
    <property type="component" value="Chromosome"/>
</dbReference>
<proteinExistence type="inferred from homology"/>
<gene>
    <name evidence="5" type="ORF">AN401_05950</name>
</gene>
<feature type="binding site" evidence="2">
    <location>
        <position position="145"/>
    </location>
    <ligand>
        <name>Cu cation</name>
        <dbReference type="ChEBI" id="CHEBI:23378"/>
    </ligand>
</feature>
<dbReference type="PANTHER" id="PTHR12151:SF25">
    <property type="entry name" value="LINALOOL DEHYDRATASE_ISOMERASE DOMAIN-CONTAINING PROTEIN"/>
    <property type="match status" value="1"/>
</dbReference>
<dbReference type="SUPFAM" id="SSF52833">
    <property type="entry name" value="Thioredoxin-like"/>
    <property type="match status" value="1"/>
</dbReference>
<sequence>MKPWLLLIWLAAFNLQAALPGDSVYQLDAPWQDSRGERLQLRELAGKKQLLGFIYTDCATACPVIVSNLQAVQKVLTPAQQAELGFVLVSLTPGRDTPKVLRHFAEHRGLDEHWTLLSGTDDNVRELAMALNIQYLSQADGEISHSNAITVLDEQGRLLVQQVGLPEGAQGLAEQLSTP</sequence>
<dbReference type="GO" id="GO:0046872">
    <property type="term" value="F:metal ion binding"/>
    <property type="evidence" value="ECO:0007669"/>
    <property type="project" value="UniProtKB-KW"/>
</dbReference>
<comment type="similarity">
    <text evidence="1">Belongs to the SCO1/2 family.</text>
</comment>
<keyword evidence="2" id="KW-0186">Copper</keyword>
<evidence type="ECO:0000313" key="6">
    <source>
        <dbReference type="Proteomes" id="UP000217763"/>
    </source>
</evidence>